<dbReference type="CDD" id="cd04485">
    <property type="entry name" value="DnaE_OBF"/>
    <property type="match status" value="1"/>
</dbReference>
<keyword evidence="3 9" id="KW-0808">Transferase</keyword>
<comment type="caution">
    <text evidence="9">The sequence shown here is derived from an EMBL/GenBank/DDBJ whole genome shotgun (WGS) entry which is preliminary data.</text>
</comment>
<keyword evidence="5" id="KW-0235">DNA replication</keyword>
<comment type="catalytic activity">
    <reaction evidence="7">
        <text>DNA(n) + a 2'-deoxyribonucleoside 5'-triphosphate = DNA(n+1) + diphosphate</text>
        <dbReference type="Rhea" id="RHEA:22508"/>
        <dbReference type="Rhea" id="RHEA-COMP:17339"/>
        <dbReference type="Rhea" id="RHEA-COMP:17340"/>
        <dbReference type="ChEBI" id="CHEBI:33019"/>
        <dbReference type="ChEBI" id="CHEBI:61560"/>
        <dbReference type="ChEBI" id="CHEBI:173112"/>
        <dbReference type="EC" id="2.7.7.7"/>
    </reaction>
</comment>
<dbReference type="Pfam" id="PF14579">
    <property type="entry name" value="HHH_6"/>
    <property type="match status" value="1"/>
</dbReference>
<dbReference type="SUPFAM" id="SSF89550">
    <property type="entry name" value="PHP domain-like"/>
    <property type="match status" value="1"/>
</dbReference>
<dbReference type="InterPro" id="IPR011708">
    <property type="entry name" value="DNA_pol3_alpha_NTPase_dom"/>
</dbReference>
<dbReference type="NCBIfam" id="TIGR00594">
    <property type="entry name" value="polc"/>
    <property type="match status" value="1"/>
</dbReference>
<evidence type="ECO:0000256" key="3">
    <source>
        <dbReference type="ARBA" id="ARBA00022679"/>
    </source>
</evidence>
<dbReference type="Gene3D" id="1.10.150.870">
    <property type="match status" value="1"/>
</dbReference>
<dbReference type="EMBL" id="JASHIF010000002">
    <property type="protein sequence ID" value="MDI9857832.1"/>
    <property type="molecule type" value="Genomic_DNA"/>
</dbReference>
<dbReference type="InterPro" id="IPR029460">
    <property type="entry name" value="DNAPol_HHH"/>
</dbReference>
<feature type="domain" description="Polymerase/histidinol phosphatase N-terminal" evidence="8">
    <location>
        <begin position="1"/>
        <end position="68"/>
    </location>
</feature>
<evidence type="ECO:0000259" key="8">
    <source>
        <dbReference type="SMART" id="SM00481"/>
    </source>
</evidence>
<gene>
    <name evidence="9" type="primary">dnaE</name>
    <name evidence="9" type="ORF">QM524_01300</name>
</gene>
<evidence type="ECO:0000256" key="6">
    <source>
        <dbReference type="ARBA" id="ARBA00022932"/>
    </source>
</evidence>
<keyword evidence="4 9" id="KW-0548">Nucleotidyltransferase</keyword>
<evidence type="ECO:0000256" key="1">
    <source>
        <dbReference type="ARBA" id="ARBA00012417"/>
    </source>
</evidence>
<proteinExistence type="predicted"/>
<dbReference type="InterPro" id="IPR004805">
    <property type="entry name" value="DnaE2/DnaE/PolC"/>
</dbReference>
<evidence type="ECO:0000256" key="5">
    <source>
        <dbReference type="ARBA" id="ARBA00022705"/>
    </source>
</evidence>
<name>A0ABT6Y2R0_9BACT</name>
<sequence length="980" mass="113717">MYLNCHTYYSLRYGTIAIPQLVEKAVSLGVKQLAITDINLTSGVFDFVKECQKNDIKPIVGVEFRNDDELLFVCLAKNHDGFAEINRFLSKHKLQHLPFPETAPKFRDVFTIYPFKKKHLAKPHDWIGVGISEVNKLWQYPDKLKQIVILQPVTFFDKVGYNTHRLLRAIDKNILLSKLNPDSQADINETFLTPDYLHTIFKDFPAIIDNTNSLLEECNFIFNFSSNKNKLLFTNSKFDDLRLLENLTLTGYKYRYTDNPAVLERISKELIVISQLDFSAYFLLAHDIIQFAKSKGYFHVGRGSGANSIVAYCIGITDVDPIELDLYFERFINPHRTSPPDFDLDFSWDERNDIISYIFEKYGEDYVCLLATYVTFKQRSAYRELAKVFGLPKHEIDALINPEGSDYANVTADSLGEWGHLIIKYGNLIQDFPNYLSIHAGGILISDKPLYYYTGLNPVPKGFPICEFDMYVAEEIGFAKFDILSQRGLGHIKECVDIVKQQRNIDIDIHAIQAFKQDENLKQQLRNYETMGCFYIESPAMRQLIWKLRCDNYLTLVAASSIIRPGVASSGMMRAYIERYHNPNSFDYIHPKMKELLSETFGIMVYQEDVIKVAHYFAGLSLAEADILRRGMSGKFRSKSEFLKIENTFFTNCKNLGYDESITKEVWRQIESFSGYSFSKAHSASYAVESYQSLYLKTYYPLEFMVAVINNFGGFYKTEFYLHEARRYGAHIEAPALNYSGYMTRLEEKTIWIGWIHVKSLEKKVVDLMLAQQGIKPFQSFEDFYRRVPISLEQIIILIRLGAFRFLDKKKKNLLWQAHHRHTQGKKKGQSSAYLFEVKEETLELPHLDYHDIEDIYDTVELLGFYLEPPFSVLRNPIEIPTRAKDFPLHLHKTITILGYLVNVKFTRTSTQERMAFGYFIDEDGAYFDTVQFPKILKQYPFQGAGIYLLKGKVTEEFGHFALQIVSMEKQHLAFDPRYF</sequence>
<evidence type="ECO:0000313" key="9">
    <source>
        <dbReference type="EMBL" id="MDI9857832.1"/>
    </source>
</evidence>
<dbReference type="SMART" id="SM00481">
    <property type="entry name" value="POLIIIAc"/>
    <property type="match status" value="1"/>
</dbReference>
<evidence type="ECO:0000256" key="4">
    <source>
        <dbReference type="ARBA" id="ARBA00022695"/>
    </source>
</evidence>
<organism evidence="9 10">
    <name type="scientific">Flectobacillus roseus</name>
    <dbReference type="NCBI Taxonomy" id="502259"/>
    <lineage>
        <taxon>Bacteria</taxon>
        <taxon>Pseudomonadati</taxon>
        <taxon>Bacteroidota</taxon>
        <taxon>Cytophagia</taxon>
        <taxon>Cytophagales</taxon>
        <taxon>Flectobacillaceae</taxon>
        <taxon>Flectobacillus</taxon>
    </lineage>
</organism>
<protein>
    <recommendedName>
        <fullName evidence="2">DNA polymerase III subunit alpha</fullName>
        <ecNumber evidence="1">2.7.7.7</ecNumber>
    </recommendedName>
</protein>
<keyword evidence="6" id="KW-0239">DNA-directed DNA polymerase</keyword>
<accession>A0ABT6Y2R0</accession>
<dbReference type="GO" id="GO:0003887">
    <property type="term" value="F:DNA-directed DNA polymerase activity"/>
    <property type="evidence" value="ECO:0007669"/>
    <property type="project" value="UniProtKB-EC"/>
</dbReference>
<dbReference type="InterPro" id="IPR004013">
    <property type="entry name" value="PHP_dom"/>
</dbReference>
<dbReference type="InterPro" id="IPR040982">
    <property type="entry name" value="DNA_pol3_finger"/>
</dbReference>
<dbReference type="Gene3D" id="3.20.20.140">
    <property type="entry name" value="Metal-dependent hydrolases"/>
    <property type="match status" value="2"/>
</dbReference>
<dbReference type="CDD" id="cd07431">
    <property type="entry name" value="PHP_PolIIIA"/>
    <property type="match status" value="1"/>
</dbReference>
<keyword evidence="10" id="KW-1185">Reference proteome</keyword>
<dbReference type="Pfam" id="PF07733">
    <property type="entry name" value="DNA_pol3_alpha"/>
    <property type="match status" value="1"/>
</dbReference>
<dbReference type="Pfam" id="PF17657">
    <property type="entry name" value="DNA_pol3_finger"/>
    <property type="match status" value="1"/>
</dbReference>
<evidence type="ECO:0000313" key="10">
    <source>
        <dbReference type="Proteomes" id="UP001236507"/>
    </source>
</evidence>
<dbReference type="PANTHER" id="PTHR32294:SF0">
    <property type="entry name" value="DNA POLYMERASE III SUBUNIT ALPHA"/>
    <property type="match status" value="1"/>
</dbReference>
<dbReference type="EC" id="2.7.7.7" evidence="1"/>
<dbReference type="RefSeq" id="WP_283343127.1">
    <property type="nucleotide sequence ID" value="NZ_JASHIF010000002.1"/>
</dbReference>
<dbReference type="PANTHER" id="PTHR32294">
    <property type="entry name" value="DNA POLYMERASE III SUBUNIT ALPHA"/>
    <property type="match status" value="1"/>
</dbReference>
<evidence type="ECO:0000256" key="7">
    <source>
        <dbReference type="ARBA" id="ARBA00049244"/>
    </source>
</evidence>
<dbReference type="Proteomes" id="UP001236507">
    <property type="component" value="Unassembled WGS sequence"/>
</dbReference>
<reference evidence="9 10" key="1">
    <citation type="submission" date="2023-05" db="EMBL/GenBank/DDBJ databases">
        <title>Novel species of genus Flectobacillus isolated from stream in China.</title>
        <authorList>
            <person name="Lu H."/>
        </authorList>
    </citation>
    <scope>NUCLEOTIDE SEQUENCE [LARGE SCALE GENOMIC DNA]</scope>
    <source>
        <strain evidence="9 10">KCTC 42575</strain>
    </source>
</reference>
<dbReference type="Pfam" id="PF02811">
    <property type="entry name" value="PHP"/>
    <property type="match status" value="1"/>
</dbReference>
<dbReference type="InterPro" id="IPR016195">
    <property type="entry name" value="Pol/histidinol_Pase-like"/>
</dbReference>
<evidence type="ECO:0000256" key="2">
    <source>
        <dbReference type="ARBA" id="ARBA00019114"/>
    </source>
</evidence>
<dbReference type="InterPro" id="IPR003141">
    <property type="entry name" value="Pol/His_phosphatase_N"/>
</dbReference>